<organism evidence="1 2">
    <name type="scientific">Caballeronia choica</name>
    <dbReference type="NCBI Taxonomy" id="326476"/>
    <lineage>
        <taxon>Bacteria</taxon>
        <taxon>Pseudomonadati</taxon>
        <taxon>Pseudomonadota</taxon>
        <taxon>Betaproteobacteria</taxon>
        <taxon>Burkholderiales</taxon>
        <taxon>Burkholderiaceae</taxon>
        <taxon>Caballeronia</taxon>
    </lineage>
</organism>
<gene>
    <name evidence="1" type="ORF">AWB68_07779</name>
</gene>
<name>A0A158KX23_9BURK</name>
<dbReference type="RefSeq" id="WP_087649579.1">
    <property type="nucleotide sequence ID" value="NZ_FCON02000198.1"/>
</dbReference>
<sequence length="90" mass="9924">MPHTGVTYKGFVLLPVVAPDDQMYAAMLVIRAPDGVQRSTGVLGDFPCPLEARRFALSYGMAEIDHRTIPLPEWVPQRGHRVEFDMAAAA</sequence>
<proteinExistence type="predicted"/>
<dbReference type="AlphaFoldDB" id="A0A158KX23"/>
<reference evidence="1" key="1">
    <citation type="submission" date="2016-01" db="EMBL/GenBank/DDBJ databases">
        <authorList>
            <person name="Peeters C."/>
        </authorList>
    </citation>
    <scope>NUCLEOTIDE SEQUENCE [LARGE SCALE GENOMIC DNA]</scope>
    <source>
        <strain evidence="1">LMG 22940</strain>
    </source>
</reference>
<comment type="caution">
    <text evidence="1">The sequence shown here is derived from an EMBL/GenBank/DDBJ whole genome shotgun (WGS) entry which is preliminary data.</text>
</comment>
<evidence type="ECO:0000313" key="2">
    <source>
        <dbReference type="Proteomes" id="UP000054770"/>
    </source>
</evidence>
<dbReference type="EMBL" id="FCON02000198">
    <property type="protein sequence ID" value="SAL85718.1"/>
    <property type="molecule type" value="Genomic_DNA"/>
</dbReference>
<keyword evidence="2" id="KW-1185">Reference proteome</keyword>
<dbReference type="OrthoDB" id="9035893at2"/>
<protein>
    <submittedName>
        <fullName evidence="1">Uncharacterized protein</fullName>
    </submittedName>
</protein>
<evidence type="ECO:0000313" key="1">
    <source>
        <dbReference type="EMBL" id="SAL85718.1"/>
    </source>
</evidence>
<accession>A0A158KX23</accession>
<dbReference type="Proteomes" id="UP000054770">
    <property type="component" value="Unassembled WGS sequence"/>
</dbReference>